<sequence length="94" mass="10126">MGIIVLVGFGWAVSVYGRPMHFAIGFAAVSAMLGILSGDVLDSLVGGCVSLAFAAAYFWLIDRHSDNVAIYLLILFFGALVWFLGPIWLFRLGA</sequence>
<keyword evidence="1" id="KW-0472">Membrane</keyword>
<protein>
    <submittedName>
        <fullName evidence="2">Uncharacterized protein</fullName>
    </submittedName>
</protein>
<proteinExistence type="predicted"/>
<evidence type="ECO:0000256" key="1">
    <source>
        <dbReference type="SAM" id="Phobius"/>
    </source>
</evidence>
<feature type="transmembrane region" description="Helical" evidence="1">
    <location>
        <begin position="68"/>
        <end position="90"/>
    </location>
</feature>
<name>A0A0F9RIZ6_9ZZZZ</name>
<keyword evidence="1" id="KW-1133">Transmembrane helix</keyword>
<keyword evidence="1" id="KW-0812">Transmembrane</keyword>
<accession>A0A0F9RIZ6</accession>
<organism evidence="2">
    <name type="scientific">marine sediment metagenome</name>
    <dbReference type="NCBI Taxonomy" id="412755"/>
    <lineage>
        <taxon>unclassified sequences</taxon>
        <taxon>metagenomes</taxon>
        <taxon>ecological metagenomes</taxon>
    </lineage>
</organism>
<dbReference type="EMBL" id="LAZR01002840">
    <property type="protein sequence ID" value="KKN24976.1"/>
    <property type="molecule type" value="Genomic_DNA"/>
</dbReference>
<evidence type="ECO:0000313" key="2">
    <source>
        <dbReference type="EMBL" id="KKN24976.1"/>
    </source>
</evidence>
<comment type="caution">
    <text evidence="2">The sequence shown here is derived from an EMBL/GenBank/DDBJ whole genome shotgun (WGS) entry which is preliminary data.</text>
</comment>
<gene>
    <name evidence="2" type="ORF">LCGC14_0889460</name>
</gene>
<reference evidence="2" key="1">
    <citation type="journal article" date="2015" name="Nature">
        <title>Complex archaea that bridge the gap between prokaryotes and eukaryotes.</title>
        <authorList>
            <person name="Spang A."/>
            <person name="Saw J.H."/>
            <person name="Jorgensen S.L."/>
            <person name="Zaremba-Niedzwiedzka K."/>
            <person name="Martijn J."/>
            <person name="Lind A.E."/>
            <person name="van Eijk R."/>
            <person name="Schleper C."/>
            <person name="Guy L."/>
            <person name="Ettema T.J."/>
        </authorList>
    </citation>
    <scope>NUCLEOTIDE SEQUENCE</scope>
</reference>
<dbReference type="AlphaFoldDB" id="A0A0F9RIZ6"/>
<feature type="transmembrane region" description="Helical" evidence="1">
    <location>
        <begin position="43"/>
        <end position="61"/>
    </location>
</feature>